<accession>A0AB74TP73</accession>
<dbReference type="RefSeq" id="WP_347298489.1">
    <property type="nucleotide sequence ID" value="NZ_CP142434.1"/>
</dbReference>
<reference evidence="1" key="1">
    <citation type="submission" date="2023-12" db="EMBL/GenBank/DDBJ databases">
        <title>Dolosigranulum savutii sp. nov. isolated from human upper respiratory samples collected in Botswana.</title>
        <authorList>
            <person name="Kelly M.S."/>
        </authorList>
    </citation>
    <scope>NUCLEOTIDE SEQUENCE</scope>
    <source>
        <strain evidence="1">MSK312</strain>
    </source>
</reference>
<dbReference type="AlphaFoldDB" id="A0AB74TP73"/>
<dbReference type="Pfam" id="PF05895">
    <property type="entry name" value="DUF859"/>
    <property type="match status" value="1"/>
</dbReference>
<sequence>MATYQVDIKNGYSNLYLELTQRNQNFTTNSSVVAYRLYVRGRNGAGFWNAYHTGWTKVIINGKQVHHQTGRDFNTMRGATQELASGTTTISHNSDGTKTFSYSAELWSSGATGKLSGNFTLTTIPRTATITLLNGYDQTITEAETGEAIKIKISDSANFRYIVKYTINGSTGKIKDNVSAGSHEWTVPTGWLSSHLSASTNAIVTLQVETYHSGQLINTQDVRLKIKAPSGTRPSISSIHVSESNTKKTQIIGSTPYYQNLSQLRVQVYASGNSGASITHTQVEFAGQTLIGRDVTFNPANVSGNQPVKVTVTDSRGRTTTQSQTVYLNSYNLPNIAIFSAYRSDSNSRIGYAKLNVSNTVMGSNNPLSVVVDRSEKGSNSWSRAYSSTVGNGSLNTTISVGSTFDNFKAYDIRLKISDRFNSHTAVVTLGASSQSLVIGASDPVVGVGKVPTLTKGLDVAGEILTDDKLVVNTSSGDFVQFKRNGSTVGRLGVSGSNLTFNGSALGTSVKQSSSVTSGSNSNGYWVKFDDGTLICYGEVTVNYASGARLETNWTLPAAYKKDSLKHTFASKNAYWGESIYNRATVATEFSDAGTVQVRVWSANGDSFKSGQKLRIHTMAIGRWK</sequence>
<dbReference type="EMBL" id="CP142434">
    <property type="protein sequence ID" value="XBC48507.1"/>
    <property type="molecule type" value="Genomic_DNA"/>
</dbReference>
<evidence type="ECO:0000313" key="1">
    <source>
        <dbReference type="EMBL" id="XBC48507.1"/>
    </source>
</evidence>
<protein>
    <submittedName>
        <fullName evidence="1">DUF859 family phage minor structural protein</fullName>
    </submittedName>
</protein>
<gene>
    <name evidence="1" type="ORF">VUQ09_03695</name>
</gene>
<organism evidence="1">
    <name type="scientific">Dolosigranulum savutiense</name>
    <dbReference type="NCBI Taxonomy" id="3110288"/>
    <lineage>
        <taxon>Bacteria</taxon>
        <taxon>Bacillati</taxon>
        <taxon>Bacillota</taxon>
        <taxon>Bacilli</taxon>
        <taxon>Lactobacillales</taxon>
        <taxon>Carnobacteriaceae</taxon>
        <taxon>Dolosigranulum</taxon>
    </lineage>
</organism>
<name>A0AB74TP73_9LACT</name>
<proteinExistence type="predicted"/>
<dbReference type="InterPro" id="IPR008577">
    <property type="entry name" value="DUF859"/>
</dbReference>